<dbReference type="CDD" id="cd00093">
    <property type="entry name" value="HTH_XRE"/>
    <property type="match status" value="1"/>
</dbReference>
<comment type="caution">
    <text evidence="2">The sequence shown here is derived from an EMBL/GenBank/DDBJ whole genome shotgun (WGS) entry which is preliminary data.</text>
</comment>
<dbReference type="STRING" id="1805146.AUJ27_01040"/>
<evidence type="ECO:0000313" key="2">
    <source>
        <dbReference type="EMBL" id="OIO08180.1"/>
    </source>
</evidence>
<dbReference type="AlphaFoldDB" id="A0A1J4T7Q7"/>
<dbReference type="Proteomes" id="UP000183192">
    <property type="component" value="Unassembled WGS sequence"/>
</dbReference>
<feature type="domain" description="HTH cro/C1-type" evidence="1">
    <location>
        <begin position="39"/>
        <end position="93"/>
    </location>
</feature>
<evidence type="ECO:0000259" key="1">
    <source>
        <dbReference type="PROSITE" id="PS50943"/>
    </source>
</evidence>
<sequence length="95" mass="11066">MKNKKWISHEELKVKLMKDPEFIREYEKLETEFQIARQIIDARIKKKMSQEELAKKIGTGQAVISRLEGMNGKPSISLLERVARALKTKINITIQ</sequence>
<dbReference type="Gene3D" id="1.10.260.40">
    <property type="entry name" value="lambda repressor-like DNA-binding domains"/>
    <property type="match status" value="1"/>
</dbReference>
<name>A0A1J4T7Q7_9BACT</name>
<dbReference type="GO" id="GO:0003677">
    <property type="term" value="F:DNA binding"/>
    <property type="evidence" value="ECO:0007669"/>
    <property type="project" value="InterPro"/>
</dbReference>
<dbReference type="EMBL" id="MNUU01000020">
    <property type="protein sequence ID" value="OIO08180.1"/>
    <property type="molecule type" value="Genomic_DNA"/>
</dbReference>
<reference evidence="2 3" key="1">
    <citation type="journal article" date="2016" name="Environ. Microbiol.">
        <title>Genomic resolution of a cold subsurface aquifer community provides metabolic insights for novel microbes adapted to high CO concentrations.</title>
        <authorList>
            <person name="Probst A.J."/>
            <person name="Castelle C.J."/>
            <person name="Singh A."/>
            <person name="Brown C.T."/>
            <person name="Anantharaman K."/>
            <person name="Sharon I."/>
            <person name="Hug L.A."/>
            <person name="Burstein D."/>
            <person name="Emerson J.B."/>
            <person name="Thomas B.C."/>
            <person name="Banfield J.F."/>
        </authorList>
    </citation>
    <scope>NUCLEOTIDE SEQUENCE [LARGE SCALE GENOMIC DNA]</scope>
    <source>
        <strain evidence="2">CG1_02_37_44</strain>
    </source>
</reference>
<proteinExistence type="predicted"/>
<dbReference type="InterPro" id="IPR001387">
    <property type="entry name" value="Cro/C1-type_HTH"/>
</dbReference>
<dbReference type="PROSITE" id="PS50943">
    <property type="entry name" value="HTH_CROC1"/>
    <property type="match status" value="1"/>
</dbReference>
<evidence type="ECO:0000313" key="3">
    <source>
        <dbReference type="Proteomes" id="UP000183192"/>
    </source>
</evidence>
<protein>
    <recommendedName>
        <fullName evidence="1">HTH cro/C1-type domain-containing protein</fullName>
    </recommendedName>
</protein>
<dbReference type="InterPro" id="IPR010982">
    <property type="entry name" value="Lambda_DNA-bd_dom_sf"/>
</dbReference>
<dbReference type="SMART" id="SM00530">
    <property type="entry name" value="HTH_XRE"/>
    <property type="match status" value="1"/>
</dbReference>
<organism evidence="2 3">
    <name type="scientific">Candidatus Falkowbacteria bacterium CG1_02_37_44</name>
    <dbReference type="NCBI Taxonomy" id="1805146"/>
    <lineage>
        <taxon>Bacteria</taxon>
        <taxon>Candidatus Falkowiibacteriota</taxon>
    </lineage>
</organism>
<gene>
    <name evidence="2" type="ORF">AUJ27_01040</name>
</gene>
<dbReference type="Pfam" id="PF01381">
    <property type="entry name" value="HTH_3"/>
    <property type="match status" value="1"/>
</dbReference>
<dbReference type="SUPFAM" id="SSF47413">
    <property type="entry name" value="lambda repressor-like DNA-binding domains"/>
    <property type="match status" value="1"/>
</dbReference>
<accession>A0A1J4T7Q7</accession>